<protein>
    <submittedName>
        <fullName evidence="1">Uncharacterized protein</fullName>
    </submittedName>
</protein>
<gene>
    <name evidence="1" type="ORF">DPMN_014514</name>
</gene>
<dbReference type="Proteomes" id="UP000828390">
    <property type="component" value="Unassembled WGS sequence"/>
</dbReference>
<keyword evidence="2" id="KW-1185">Reference proteome</keyword>
<name>A0A9D4N651_DREPO</name>
<reference evidence="1" key="2">
    <citation type="submission" date="2020-11" db="EMBL/GenBank/DDBJ databases">
        <authorList>
            <person name="McCartney M.A."/>
            <person name="Auch B."/>
            <person name="Kono T."/>
            <person name="Mallez S."/>
            <person name="Becker A."/>
            <person name="Gohl D.M."/>
            <person name="Silverstein K.A.T."/>
            <person name="Koren S."/>
            <person name="Bechman K.B."/>
            <person name="Herman A."/>
            <person name="Abrahante J.E."/>
            <person name="Garbe J."/>
        </authorList>
    </citation>
    <scope>NUCLEOTIDE SEQUENCE</scope>
    <source>
        <strain evidence="1">Duluth1</strain>
        <tissue evidence="1">Whole animal</tissue>
    </source>
</reference>
<reference evidence="1" key="1">
    <citation type="journal article" date="2019" name="bioRxiv">
        <title>The Genome of the Zebra Mussel, Dreissena polymorpha: A Resource for Invasive Species Research.</title>
        <authorList>
            <person name="McCartney M.A."/>
            <person name="Auch B."/>
            <person name="Kono T."/>
            <person name="Mallez S."/>
            <person name="Zhang Y."/>
            <person name="Obille A."/>
            <person name="Becker A."/>
            <person name="Abrahante J.E."/>
            <person name="Garbe J."/>
            <person name="Badalamenti J.P."/>
            <person name="Herman A."/>
            <person name="Mangelson H."/>
            <person name="Liachko I."/>
            <person name="Sullivan S."/>
            <person name="Sone E.D."/>
            <person name="Koren S."/>
            <person name="Silverstein K.A.T."/>
            <person name="Beckman K.B."/>
            <person name="Gohl D.M."/>
        </authorList>
    </citation>
    <scope>NUCLEOTIDE SEQUENCE</scope>
    <source>
        <strain evidence="1">Duluth1</strain>
        <tissue evidence="1">Whole animal</tissue>
    </source>
</reference>
<organism evidence="1 2">
    <name type="scientific">Dreissena polymorpha</name>
    <name type="common">Zebra mussel</name>
    <name type="synonym">Mytilus polymorpha</name>
    <dbReference type="NCBI Taxonomy" id="45954"/>
    <lineage>
        <taxon>Eukaryota</taxon>
        <taxon>Metazoa</taxon>
        <taxon>Spiralia</taxon>
        <taxon>Lophotrochozoa</taxon>
        <taxon>Mollusca</taxon>
        <taxon>Bivalvia</taxon>
        <taxon>Autobranchia</taxon>
        <taxon>Heteroconchia</taxon>
        <taxon>Euheterodonta</taxon>
        <taxon>Imparidentia</taxon>
        <taxon>Neoheterodontei</taxon>
        <taxon>Myida</taxon>
        <taxon>Dreissenoidea</taxon>
        <taxon>Dreissenidae</taxon>
        <taxon>Dreissena</taxon>
    </lineage>
</organism>
<dbReference type="EMBL" id="JAIWYP010000001">
    <property type="protein sequence ID" value="KAH3890433.1"/>
    <property type="molecule type" value="Genomic_DNA"/>
</dbReference>
<evidence type="ECO:0000313" key="2">
    <source>
        <dbReference type="Proteomes" id="UP000828390"/>
    </source>
</evidence>
<dbReference type="AlphaFoldDB" id="A0A9D4N651"/>
<evidence type="ECO:0000313" key="1">
    <source>
        <dbReference type="EMBL" id="KAH3890433.1"/>
    </source>
</evidence>
<accession>A0A9D4N651</accession>
<proteinExistence type="predicted"/>
<sequence>MAPNFQAERTTSRAFQGSHYVVYIKFLQDLVQKHSHRGRCFAKLGGVSEEAEGIFSGDQILYGLRRALRGKASYHLRRAGVGLTLDAAVRKLEQEFGCIEPVESLLQRFYSIEQKISEDISTYCAR</sequence>
<comment type="caution">
    <text evidence="1">The sequence shown here is derived from an EMBL/GenBank/DDBJ whole genome shotgun (WGS) entry which is preliminary data.</text>
</comment>